<protein>
    <submittedName>
        <fullName evidence="1">Uncharacterized protein</fullName>
    </submittedName>
</protein>
<evidence type="ECO:0000313" key="2">
    <source>
        <dbReference type="Proteomes" id="UP000419017"/>
    </source>
</evidence>
<dbReference type="Proteomes" id="UP000419017">
    <property type="component" value="Unassembled WGS sequence"/>
</dbReference>
<evidence type="ECO:0000313" key="1">
    <source>
        <dbReference type="EMBL" id="VWL85145.1"/>
    </source>
</evidence>
<keyword evidence="2" id="KW-1185">Reference proteome</keyword>
<dbReference type="RefSeq" id="WP_156683165.1">
    <property type="nucleotide sequence ID" value="NZ_CABWIB010000001.1"/>
</dbReference>
<dbReference type="AlphaFoldDB" id="A0A6I8M6X0"/>
<reference evidence="1 2" key="1">
    <citation type="submission" date="2019-10" db="EMBL/GenBank/DDBJ databases">
        <authorList>
            <person name="Blom J."/>
        </authorList>
    </citation>
    <scope>NUCLEOTIDE SEQUENCE [LARGE SCALE GENOMIC DNA]</scope>
    <source>
        <strain evidence="1 2">ES3154-GLU</strain>
    </source>
</reference>
<organism evidence="1 2">
    <name type="scientific">Oceanivirga miroungae</name>
    <dbReference type="NCBI Taxonomy" id="1130046"/>
    <lineage>
        <taxon>Bacteria</taxon>
        <taxon>Fusobacteriati</taxon>
        <taxon>Fusobacteriota</taxon>
        <taxon>Fusobacteriia</taxon>
        <taxon>Fusobacteriales</taxon>
        <taxon>Leptotrichiaceae</taxon>
        <taxon>Oceanivirga</taxon>
    </lineage>
</organism>
<sequence length="198" mass="23890">MSIKYTYNYDNLDYYLLENLHDINKYPLFNAKIRKILDNNIEVLEYILNAIRIKKENNKLIEKINKSFLDIDIITYEFNEYVYMVFNLKESKKALFKKNNLGVLVIDDKLNEEILELDQILQCALSIDLVLELMEENEDMNKYKDLVEKEVREEHLDKFFFFDNFVYKIFMKGFINTLISNKVFDNDRFIKVLGEINE</sequence>
<name>A0A6I8M6X0_9FUSO</name>
<accession>A0A6I8M6X0</accession>
<proteinExistence type="predicted"/>
<dbReference type="EMBL" id="CABWIB010000001">
    <property type="protein sequence ID" value="VWL85145.1"/>
    <property type="molecule type" value="Genomic_DNA"/>
</dbReference>
<gene>
    <name evidence="1" type="ORF">OMES3154_00429</name>
</gene>